<keyword evidence="3" id="KW-1185">Reference proteome</keyword>
<reference evidence="2 3" key="1">
    <citation type="submission" date="2021-12" db="EMBL/GenBank/DDBJ databases">
        <title>Discovery of the Pendulisporaceae a myxobacterial family with distinct sporulation behavior and unique specialized metabolism.</title>
        <authorList>
            <person name="Garcia R."/>
            <person name="Popoff A."/>
            <person name="Bader C.D."/>
            <person name="Loehr J."/>
            <person name="Walesch S."/>
            <person name="Walt C."/>
            <person name="Boldt J."/>
            <person name="Bunk B."/>
            <person name="Haeckl F.J.F.P.J."/>
            <person name="Gunesch A.P."/>
            <person name="Birkelbach J."/>
            <person name="Nuebel U."/>
            <person name="Pietschmann T."/>
            <person name="Bach T."/>
            <person name="Mueller R."/>
        </authorList>
    </citation>
    <scope>NUCLEOTIDE SEQUENCE [LARGE SCALE GENOMIC DNA]</scope>
    <source>
        <strain evidence="2 3">MSr11954</strain>
    </source>
</reference>
<accession>A0ABZ2M5Z7</accession>
<name>A0ABZ2M5Z7_9BACT</name>
<sequence>MHYALAASQPKIVDAVMSLAPKGNAVDLVVAAVFAAAALSPSTLLGPVQILMGGGGAGLRAIDGRTRQPGMGAPRPRGFLPRDVIPEAAYVGVPALPAALAAAHALAGELSFARVVGPAVALAKDESDARREVLARVSRRGALALGEGDLGEDLVSTAGRLGGGLLTHEDFANARPTETECQLETCGPRAIGRAPWLDDGAPAPTFATEVHVVAAADVRGRIAIACYNVTAEGLDLPAWGLLAPRTAAPVRRGEPRIRPGEPRPAPAPCVLLSADGVLGGAIGFVGPRGAVSLTSAVESFFSGMPIESLSPEGTRPTGVLRTPSSARAL</sequence>
<evidence type="ECO:0000313" key="2">
    <source>
        <dbReference type="EMBL" id="WXB17863.1"/>
    </source>
</evidence>
<feature type="region of interest" description="Disordered" evidence="1">
    <location>
        <begin position="307"/>
        <end position="329"/>
    </location>
</feature>
<organism evidence="2 3">
    <name type="scientific">Pendulispora albinea</name>
    <dbReference type="NCBI Taxonomy" id="2741071"/>
    <lineage>
        <taxon>Bacteria</taxon>
        <taxon>Pseudomonadati</taxon>
        <taxon>Myxococcota</taxon>
        <taxon>Myxococcia</taxon>
        <taxon>Myxococcales</taxon>
        <taxon>Sorangiineae</taxon>
        <taxon>Pendulisporaceae</taxon>
        <taxon>Pendulispora</taxon>
    </lineage>
</organism>
<gene>
    <name evidence="2" type="ORF">LZC94_11430</name>
</gene>
<protein>
    <submittedName>
        <fullName evidence="2">Uncharacterized protein</fullName>
    </submittedName>
</protein>
<dbReference type="SUPFAM" id="SSF56235">
    <property type="entry name" value="N-terminal nucleophile aminohydrolases (Ntn hydrolases)"/>
    <property type="match status" value="1"/>
</dbReference>
<proteinExistence type="predicted"/>
<dbReference type="Proteomes" id="UP001370348">
    <property type="component" value="Chromosome"/>
</dbReference>
<dbReference type="InterPro" id="IPR029055">
    <property type="entry name" value="Ntn_hydrolases_N"/>
</dbReference>
<evidence type="ECO:0000313" key="3">
    <source>
        <dbReference type="Proteomes" id="UP001370348"/>
    </source>
</evidence>
<evidence type="ECO:0000256" key="1">
    <source>
        <dbReference type="SAM" id="MobiDB-lite"/>
    </source>
</evidence>
<dbReference type="RefSeq" id="WP_394827505.1">
    <property type="nucleotide sequence ID" value="NZ_CP089984.1"/>
</dbReference>
<dbReference type="EMBL" id="CP089984">
    <property type="protein sequence ID" value="WXB17863.1"/>
    <property type="molecule type" value="Genomic_DNA"/>
</dbReference>